<reference evidence="3" key="1">
    <citation type="journal article" date="2023" name="Mol. Phylogenet. Evol.">
        <title>Genome-scale phylogeny and comparative genomics of the fungal order Sordariales.</title>
        <authorList>
            <person name="Hensen N."/>
            <person name="Bonometti L."/>
            <person name="Westerberg I."/>
            <person name="Brannstrom I.O."/>
            <person name="Guillou S."/>
            <person name="Cros-Aarteil S."/>
            <person name="Calhoun S."/>
            <person name="Haridas S."/>
            <person name="Kuo A."/>
            <person name="Mondo S."/>
            <person name="Pangilinan J."/>
            <person name="Riley R."/>
            <person name="LaButti K."/>
            <person name="Andreopoulos B."/>
            <person name="Lipzen A."/>
            <person name="Chen C."/>
            <person name="Yan M."/>
            <person name="Daum C."/>
            <person name="Ng V."/>
            <person name="Clum A."/>
            <person name="Steindorff A."/>
            <person name="Ohm R.A."/>
            <person name="Martin F."/>
            <person name="Silar P."/>
            <person name="Natvig D.O."/>
            <person name="Lalanne C."/>
            <person name="Gautier V."/>
            <person name="Ament-Velasquez S.L."/>
            <person name="Kruys A."/>
            <person name="Hutchinson M.I."/>
            <person name="Powell A.J."/>
            <person name="Barry K."/>
            <person name="Miller A.N."/>
            <person name="Grigoriev I.V."/>
            <person name="Debuchy R."/>
            <person name="Gladieux P."/>
            <person name="Hiltunen Thoren M."/>
            <person name="Johannesson H."/>
        </authorList>
    </citation>
    <scope>NUCLEOTIDE SEQUENCE</scope>
    <source>
        <strain evidence="3">CBS 232.78</strain>
    </source>
</reference>
<comment type="caution">
    <text evidence="3">The sequence shown here is derived from an EMBL/GenBank/DDBJ whole genome shotgun (WGS) entry which is preliminary data.</text>
</comment>
<evidence type="ECO:0000313" key="4">
    <source>
        <dbReference type="Proteomes" id="UP001285441"/>
    </source>
</evidence>
<accession>A0AAE0U3E9</accession>
<protein>
    <recommendedName>
        <fullName evidence="5">Mid2 domain-containing protein</fullName>
    </recommendedName>
</protein>
<proteinExistence type="predicted"/>
<dbReference type="Proteomes" id="UP001285441">
    <property type="component" value="Unassembled WGS sequence"/>
</dbReference>
<evidence type="ECO:0000313" key="3">
    <source>
        <dbReference type="EMBL" id="KAK3389391.1"/>
    </source>
</evidence>
<feature type="compositionally biased region" description="Low complexity" evidence="1">
    <location>
        <begin position="135"/>
        <end position="150"/>
    </location>
</feature>
<feature type="compositionally biased region" description="Low complexity" evidence="1">
    <location>
        <begin position="116"/>
        <end position="127"/>
    </location>
</feature>
<feature type="transmembrane region" description="Helical" evidence="2">
    <location>
        <begin position="164"/>
        <end position="186"/>
    </location>
</feature>
<keyword evidence="2" id="KW-0472">Membrane</keyword>
<evidence type="ECO:0000256" key="1">
    <source>
        <dbReference type="SAM" id="MobiDB-lite"/>
    </source>
</evidence>
<dbReference type="EMBL" id="JAULSW010000002">
    <property type="protein sequence ID" value="KAK3389391.1"/>
    <property type="molecule type" value="Genomic_DNA"/>
</dbReference>
<gene>
    <name evidence="3" type="ORF">B0H63DRAFT_98342</name>
</gene>
<dbReference type="AlphaFoldDB" id="A0AAE0U3E9"/>
<keyword evidence="2" id="KW-0812">Transmembrane</keyword>
<evidence type="ECO:0000256" key="2">
    <source>
        <dbReference type="SAM" id="Phobius"/>
    </source>
</evidence>
<sequence>MFEFETVTPPGSVQCFGNPAFIPGFTCPTSSTCQLLAGNTTLLCCPQGANCRSIQPISCDLQQQTLADAPVKTTAVLGTMVQCDNGCCPFGYSCSANTTCERNSNQEIPPVQRGQSLSSSSLSTLPATPTPSVPPSSSTTTSPPLQSTTPVDSPASSGSIDTKVLLPVIIISILALVAIVGFCVWFRLKALALRAAAANPPRASTGRFDKAELDAETGIRRQTIKCEMPGTREHVELPGVSNTVPSGSFWSWSTRSGIFHAVELPATPVMDRLGAEHANSCYSRI</sequence>
<feature type="region of interest" description="Disordered" evidence="1">
    <location>
        <begin position="105"/>
        <end position="158"/>
    </location>
</feature>
<reference evidence="3" key="2">
    <citation type="submission" date="2023-06" db="EMBL/GenBank/DDBJ databases">
        <authorList>
            <consortium name="Lawrence Berkeley National Laboratory"/>
            <person name="Haridas S."/>
            <person name="Hensen N."/>
            <person name="Bonometti L."/>
            <person name="Westerberg I."/>
            <person name="Brannstrom I.O."/>
            <person name="Guillou S."/>
            <person name="Cros-Aarteil S."/>
            <person name="Calhoun S."/>
            <person name="Kuo A."/>
            <person name="Mondo S."/>
            <person name="Pangilinan J."/>
            <person name="Riley R."/>
            <person name="LaButti K."/>
            <person name="Andreopoulos B."/>
            <person name="Lipzen A."/>
            <person name="Chen C."/>
            <person name="Yanf M."/>
            <person name="Daum C."/>
            <person name="Ng V."/>
            <person name="Clum A."/>
            <person name="Steindorff A."/>
            <person name="Ohm R."/>
            <person name="Martin F."/>
            <person name="Silar P."/>
            <person name="Natvig D."/>
            <person name="Lalanne C."/>
            <person name="Gautier V."/>
            <person name="Ament-velasquez S.L."/>
            <person name="Kruys A."/>
            <person name="Hutchinson M.I."/>
            <person name="Powell A.J."/>
            <person name="Barry K."/>
            <person name="Miller A.N."/>
            <person name="Grigoriev I.V."/>
            <person name="Debuchy R."/>
            <person name="Gladieux P."/>
            <person name="Thoren M.H."/>
            <person name="Johannesson H."/>
        </authorList>
    </citation>
    <scope>NUCLEOTIDE SEQUENCE</scope>
    <source>
        <strain evidence="3">CBS 232.78</strain>
    </source>
</reference>
<evidence type="ECO:0008006" key="5">
    <source>
        <dbReference type="Google" id="ProtNLM"/>
    </source>
</evidence>
<name>A0AAE0U3E9_9PEZI</name>
<keyword evidence="2" id="KW-1133">Transmembrane helix</keyword>
<keyword evidence="4" id="KW-1185">Reference proteome</keyword>
<organism evidence="3 4">
    <name type="scientific">Podospora didyma</name>
    <dbReference type="NCBI Taxonomy" id="330526"/>
    <lineage>
        <taxon>Eukaryota</taxon>
        <taxon>Fungi</taxon>
        <taxon>Dikarya</taxon>
        <taxon>Ascomycota</taxon>
        <taxon>Pezizomycotina</taxon>
        <taxon>Sordariomycetes</taxon>
        <taxon>Sordariomycetidae</taxon>
        <taxon>Sordariales</taxon>
        <taxon>Podosporaceae</taxon>
        <taxon>Podospora</taxon>
    </lineage>
</organism>